<dbReference type="PROSITE" id="PS52004">
    <property type="entry name" value="KS3_2"/>
    <property type="match status" value="1"/>
</dbReference>
<dbReference type="NCBIfam" id="TIGR01733">
    <property type="entry name" value="AA-adenyl-dom"/>
    <property type="match status" value="1"/>
</dbReference>
<dbReference type="Gene3D" id="3.40.47.10">
    <property type="match status" value="1"/>
</dbReference>
<dbReference type="PANTHER" id="PTHR43775">
    <property type="entry name" value="FATTY ACID SYNTHASE"/>
    <property type="match status" value="1"/>
</dbReference>
<dbReference type="InterPro" id="IPR042099">
    <property type="entry name" value="ANL_N_sf"/>
</dbReference>
<keyword evidence="2" id="KW-0596">Phosphopantetheine</keyword>
<dbReference type="Gene3D" id="3.40.50.12780">
    <property type="entry name" value="N-terminal domain of ligase-like"/>
    <property type="match status" value="1"/>
</dbReference>
<gene>
    <name evidence="9" type="ORF">LPB19_10785</name>
</gene>
<dbReference type="SUPFAM" id="SSF55048">
    <property type="entry name" value="Probable ACP-binding domain of malonyl-CoA ACP transacylase"/>
    <property type="match status" value="1"/>
</dbReference>
<dbReference type="Pfam" id="PF00109">
    <property type="entry name" value="ketoacyl-synt"/>
    <property type="match status" value="1"/>
</dbReference>
<dbReference type="SMART" id="SM00825">
    <property type="entry name" value="PKS_KS"/>
    <property type="match status" value="1"/>
</dbReference>
<dbReference type="InterPro" id="IPR014043">
    <property type="entry name" value="Acyl_transferase_dom"/>
</dbReference>
<dbReference type="Pfam" id="PF00550">
    <property type="entry name" value="PP-binding"/>
    <property type="match status" value="2"/>
</dbReference>
<dbReference type="RefSeq" id="WP_206642911.1">
    <property type="nucleotide sequence ID" value="NZ_CP071247.1"/>
</dbReference>
<dbReference type="EMBL" id="CP071247">
    <property type="protein sequence ID" value="QSP93689.1"/>
    <property type="molecule type" value="Genomic_DNA"/>
</dbReference>
<dbReference type="Pfam" id="PF00698">
    <property type="entry name" value="Acyl_transf_1"/>
    <property type="match status" value="1"/>
</dbReference>
<dbReference type="Gene3D" id="3.30.300.30">
    <property type="match status" value="1"/>
</dbReference>
<dbReference type="InterPro" id="IPR010071">
    <property type="entry name" value="AA_adenyl_dom"/>
</dbReference>
<organism evidence="9 10">
    <name type="scientific">Marinobacter salinisoli</name>
    <dbReference type="NCBI Taxonomy" id="2769486"/>
    <lineage>
        <taxon>Bacteria</taxon>
        <taxon>Pseudomonadati</taxon>
        <taxon>Pseudomonadota</taxon>
        <taxon>Gammaproteobacteria</taxon>
        <taxon>Pseudomonadales</taxon>
        <taxon>Marinobacteraceae</taxon>
        <taxon>Marinobacter</taxon>
    </lineage>
</organism>
<dbReference type="InterPro" id="IPR025110">
    <property type="entry name" value="AMP-bd_C"/>
</dbReference>
<dbReference type="InterPro" id="IPR015422">
    <property type="entry name" value="PyrdxlP-dep_Trfase_small"/>
</dbReference>
<dbReference type="SUPFAM" id="SSF53383">
    <property type="entry name" value="PLP-dependent transferases"/>
    <property type="match status" value="1"/>
</dbReference>
<keyword evidence="3" id="KW-0597">Phosphoprotein</keyword>
<dbReference type="PANTHER" id="PTHR43775:SF51">
    <property type="entry name" value="INACTIVE PHENOLPHTHIOCEROL SYNTHESIS POLYKETIDE SYNTHASE TYPE I PKS1-RELATED"/>
    <property type="match status" value="1"/>
</dbReference>
<accession>A0ABX7MQL4</accession>
<dbReference type="InterPro" id="IPR015424">
    <property type="entry name" value="PyrdxlP-dep_Trfase"/>
</dbReference>
<evidence type="ECO:0000256" key="4">
    <source>
        <dbReference type="ARBA" id="ARBA00022679"/>
    </source>
</evidence>
<keyword evidence="4" id="KW-0808">Transferase</keyword>
<feature type="region of interest" description="Disordered" evidence="6">
    <location>
        <begin position="1587"/>
        <end position="1618"/>
    </location>
</feature>
<dbReference type="PROSITE" id="PS00455">
    <property type="entry name" value="AMP_BINDING"/>
    <property type="match status" value="1"/>
</dbReference>
<name>A0ABX7MQL4_9GAMM</name>
<evidence type="ECO:0000313" key="9">
    <source>
        <dbReference type="EMBL" id="QSP93689.1"/>
    </source>
</evidence>
<dbReference type="InterPro" id="IPR014030">
    <property type="entry name" value="Ketoacyl_synth_N"/>
</dbReference>
<dbReference type="CDD" id="cd00833">
    <property type="entry name" value="PKS"/>
    <property type="match status" value="1"/>
</dbReference>
<dbReference type="InterPro" id="IPR018201">
    <property type="entry name" value="Ketoacyl_synth_AS"/>
</dbReference>
<dbReference type="InterPro" id="IPR045851">
    <property type="entry name" value="AMP-bd_C_sf"/>
</dbReference>
<dbReference type="InterPro" id="IPR050091">
    <property type="entry name" value="PKS_NRPS_Biosynth_Enz"/>
</dbReference>
<evidence type="ECO:0000256" key="6">
    <source>
        <dbReference type="SAM" id="MobiDB-lite"/>
    </source>
</evidence>
<dbReference type="SUPFAM" id="SSF53901">
    <property type="entry name" value="Thiolase-like"/>
    <property type="match status" value="1"/>
</dbReference>
<dbReference type="InterPro" id="IPR016039">
    <property type="entry name" value="Thiolase-like"/>
</dbReference>
<dbReference type="InterPro" id="IPR015421">
    <property type="entry name" value="PyrdxlP-dep_Trfase_major"/>
</dbReference>
<dbReference type="Gene3D" id="3.90.1150.10">
    <property type="entry name" value="Aspartate Aminotransferase, domain 1"/>
    <property type="match status" value="1"/>
</dbReference>
<comment type="pathway">
    <text evidence="1">Lipid metabolism; fatty acid biosynthesis.</text>
</comment>
<dbReference type="Proteomes" id="UP000663555">
    <property type="component" value="Chromosome"/>
</dbReference>
<dbReference type="Pfam" id="PF13193">
    <property type="entry name" value="AMP-binding_C"/>
    <property type="match status" value="1"/>
</dbReference>
<dbReference type="Gene3D" id="3.40.366.10">
    <property type="entry name" value="Malonyl-Coenzyme A Acyl Carrier Protein, domain 2"/>
    <property type="match status" value="1"/>
</dbReference>
<dbReference type="Pfam" id="PF02801">
    <property type="entry name" value="Ketoacyl-synt_C"/>
    <property type="match status" value="1"/>
</dbReference>
<dbReference type="PROSITE" id="PS00606">
    <property type="entry name" value="KS3_1"/>
    <property type="match status" value="1"/>
</dbReference>
<dbReference type="PROSITE" id="PS50075">
    <property type="entry name" value="CARRIER"/>
    <property type="match status" value="2"/>
</dbReference>
<feature type="compositionally biased region" description="Low complexity" evidence="6">
    <location>
        <begin position="1598"/>
        <end position="1608"/>
    </location>
</feature>
<sequence length="2187" mass="236998">MSPEVSSRGAASFLAQFEHNAGALASEPALWHQGRPVSYAELDRNARIIQARIEQKGASQGSPIAIHAQNREWAITAIVAILRHGCPYLPLDPVYPKERLDYMASHAQVALTITDNDDFRSPVGDHLDLRDISFASAPSPCPQTSKLSAESNAYVIYTSGSTGQPKGVLMNHGTLDNLIQWQNQRYPPGTRYRTLQFSALSFDVSFQEIFSTLGQGGTLYLIDDTIKQDFRLLLEFIEAHEIERVFLPYIALLQLVMWANRLELYPASLKEIITAGEQLVISNELRCAFNQLKGVTLCNQYGPCESHVVTEHQLHWPADAWPALPPIGTPITAAELLVMDEQQQPVSPGEVGELFISGPVLAHGYINSPEQTAQRFIELPEKETKRGYRTGDLVSVNQAGEYTYHGRIDNQVKINGYRVELSEVEARLLDTGKLSEAAAAVQDIAGQKKLVAFVTAPSGNEYDEASIRQILSKDMPDYMIPARFYRVEALKKTPSGKIDRKSMLEALALNEQGATVQANGESLSDNLLAIIRDELSHPGLNRDHNLQDQGMDSLAANRIAAAFLAKAGLSIPVYSLFQYRTAGQFLEYASARYSASEATAIKQDGAPSSAQAGRDIAIIGMSARVPGANSVEQFWHNLLEGKESVTFFEPENNAANVVNARGVLDDPLGFDARFFGINPIEAEFVDPQQRLLLELAWHALENAGIDPEQFAGRIGVFCGVGNNTYYLNNVLKNPEKLDDYGALQAMVANEKDYAATRLAHKLNLVGPALSIHTACSTSLVAVAEAVEAVRHGRCDIAIAGGAALSFPQQQPHTHEEGSIYTRDGHTRPFDKSSSGTVFSDGGGMVVLKRLDEAQKDRDYVYAAISGVGVNNDGAEKGSFSGPSVEGQKSVILSAIKDARQAPGDIGYIEAHGTATPIGDPIEVSALSAAFSQFTPNKQFCKLGSVKSNFGHLTAAAGVIGLIKSALAVDRGIIPQSINFETANPELSLDQTPFMVASSTSEWAVERENRVAGISSFGIGGTNAHVLLRGVKDPQVGDEPDTPTWVPLCFSAHSGDALADLIRSHGRLIRDSQTPGSRADLAAGLIRLRRSFRYREVLPQAVDAERLQTTADDAADNDPAFNAPTIVLAFPGQGSQVAGMGLQLYESVPAFRTAIDQCAEFLEQQHAFELKELLFHSGDPLKDTQKTQVTLFCIGYALAETLRELGVQPNAGIGHSIGELVAATVAGVFELPTALRIVLTRGAVMQAQPSGSMLAARATINEIKRLLPTGVVIAAENTEDSVTLSGASEAVEACGEVLDQQGIKFRALNTSHAFHSPSMDAASDSFAEQLADAELHPPRFRFISCVTGDWITDAQATDIRYWAQQIRQPVQFRKGCQTLNELKELVLLECGPQSTVCGMVMQNLCDKSDIRLAPLVSGAGDNEKELESFSEGLGKAWCAGIELDWPCSAPSPALRPRLPPYPFQHKTYVIEPWAEQAATRASHGVPQADTTTFTSIPDSSSLAGQNMNDAVQEQLRTLFSDISGIDLSKADGDATFFELGLDSLLLTQSTLKLKKKFKVNLTFRQLLNDCGNLNKLADYLLKEGVTTDVPPAPPAEQRAAGAPQSAPGAAPMPPQNTAALAMPQAPSGDIQALLQQQMQIMQGQLALLSSMSAHTPTASAPHAVPVPDQKPQERTGLKPFGAGTRINVKRSNDMTPTQKANFEKLATSYNNRFASSKKFAQDNRKQLADPRVVSGFRTVIKEVIYPLVVERSDGPYLWDIDGGKLIDVTCGFGSNFFGNSAPFIKEAIARQLETGYEIGPQHPLVADASRLFCQVTGNERVAFCNTGSEAVLGAMRLARTVTAKEKVVLFENDYHGIHDDVIVTRGSNGFAVPAAAGIPDAAVENMVVLDYGSDASLDYIREHADDIAAILVEPVQSRNPNLQPKAFLQKARALCSEHQIALIFDEVITGFRIHPRGAQGYYGIDADICTYGKIVGGGLPIGAISGKARFMDALDGGQWQFGDDSAPEVGVTYFAGTFVRHPLVLSAAVAVLQRLVDEPDLQANLNDRANAMVAEINQHAQLVGAPLKVENCGSMCKIKIPQDIPFEELIYIMLRERGIHVWDARPMFITTAHSDEDIQRIVQAFKESMDDMIAMGFFPVTENTTKVSNSASVKPPVEGARLGRDENGKAAWFVPSKTNKNQFEKWAG</sequence>
<dbReference type="InterPro" id="IPR000873">
    <property type="entry name" value="AMP-dep_synth/lig_dom"/>
</dbReference>
<feature type="region of interest" description="Disordered" evidence="6">
    <location>
        <begin position="1655"/>
        <end position="1682"/>
    </location>
</feature>
<dbReference type="InterPro" id="IPR009081">
    <property type="entry name" value="PP-bd_ACP"/>
</dbReference>
<dbReference type="InterPro" id="IPR032821">
    <property type="entry name" value="PKS_assoc"/>
</dbReference>
<evidence type="ECO:0000259" key="8">
    <source>
        <dbReference type="PROSITE" id="PS52004"/>
    </source>
</evidence>
<evidence type="ECO:0000256" key="3">
    <source>
        <dbReference type="ARBA" id="ARBA00022553"/>
    </source>
</evidence>
<dbReference type="InterPro" id="IPR016035">
    <property type="entry name" value="Acyl_Trfase/lysoPLipase"/>
</dbReference>
<dbReference type="Pfam" id="PF00202">
    <property type="entry name" value="Aminotran_3"/>
    <property type="match status" value="1"/>
</dbReference>
<feature type="domain" description="Carrier" evidence="7">
    <location>
        <begin position="1508"/>
        <end position="1583"/>
    </location>
</feature>
<dbReference type="CDD" id="cd00610">
    <property type="entry name" value="OAT_like"/>
    <property type="match status" value="1"/>
</dbReference>
<dbReference type="SUPFAM" id="SSF56801">
    <property type="entry name" value="Acetyl-CoA synthetase-like"/>
    <property type="match status" value="1"/>
</dbReference>
<evidence type="ECO:0000256" key="1">
    <source>
        <dbReference type="ARBA" id="ARBA00005194"/>
    </source>
</evidence>
<dbReference type="SMART" id="SM00823">
    <property type="entry name" value="PKS_PP"/>
    <property type="match status" value="2"/>
</dbReference>
<dbReference type="SUPFAM" id="SSF52151">
    <property type="entry name" value="FabD/lysophospholipase-like"/>
    <property type="match status" value="1"/>
</dbReference>
<keyword evidence="10" id="KW-1185">Reference proteome</keyword>
<evidence type="ECO:0000313" key="10">
    <source>
        <dbReference type="Proteomes" id="UP000663555"/>
    </source>
</evidence>
<dbReference type="SMART" id="SM00827">
    <property type="entry name" value="PKS_AT"/>
    <property type="match status" value="1"/>
</dbReference>
<dbReference type="InterPro" id="IPR020845">
    <property type="entry name" value="AMP-binding_CS"/>
</dbReference>
<dbReference type="InterPro" id="IPR001227">
    <property type="entry name" value="Ac_transferase_dom_sf"/>
</dbReference>
<feature type="domain" description="Ketosynthase family 3 (KS3)" evidence="8">
    <location>
        <begin position="613"/>
        <end position="1029"/>
    </location>
</feature>
<dbReference type="InterPro" id="IPR020806">
    <property type="entry name" value="PKS_PP-bd"/>
</dbReference>
<evidence type="ECO:0000259" key="7">
    <source>
        <dbReference type="PROSITE" id="PS50075"/>
    </source>
</evidence>
<reference evidence="9 10" key="1">
    <citation type="submission" date="2021-03" db="EMBL/GenBank/DDBJ databases">
        <title>Genome sequencing of Marinobacter sp. LPB0319.</title>
        <authorList>
            <person name="Kim J."/>
        </authorList>
    </citation>
    <scope>NUCLEOTIDE SEQUENCE [LARGE SCALE GENOMIC DNA]</scope>
    <source>
        <strain evidence="9 10">LPB0319</strain>
    </source>
</reference>
<dbReference type="InterPro" id="IPR014031">
    <property type="entry name" value="Ketoacyl_synth_C"/>
</dbReference>
<dbReference type="InterPro" id="IPR005814">
    <property type="entry name" value="Aminotrans_3"/>
</dbReference>
<dbReference type="Gene3D" id="1.10.1200.10">
    <property type="entry name" value="ACP-like"/>
    <property type="match status" value="2"/>
</dbReference>
<dbReference type="InterPro" id="IPR036736">
    <property type="entry name" value="ACP-like_sf"/>
</dbReference>
<evidence type="ECO:0000256" key="5">
    <source>
        <dbReference type="ARBA" id="ARBA00022898"/>
    </source>
</evidence>
<dbReference type="Gene3D" id="3.30.70.3290">
    <property type="match status" value="1"/>
</dbReference>
<proteinExistence type="predicted"/>
<dbReference type="Pfam" id="PF16197">
    <property type="entry name" value="KAsynt_C_assoc"/>
    <property type="match status" value="1"/>
</dbReference>
<feature type="domain" description="Carrier" evidence="7">
    <location>
        <begin position="518"/>
        <end position="593"/>
    </location>
</feature>
<evidence type="ECO:0000256" key="2">
    <source>
        <dbReference type="ARBA" id="ARBA00022450"/>
    </source>
</evidence>
<dbReference type="InterPro" id="IPR016036">
    <property type="entry name" value="Malonyl_transacylase_ACP-bd"/>
</dbReference>
<dbReference type="SUPFAM" id="SSF47336">
    <property type="entry name" value="ACP-like"/>
    <property type="match status" value="2"/>
</dbReference>
<protein>
    <submittedName>
        <fullName evidence="9">Amino acid adenylation domain-containing protein</fullName>
    </submittedName>
</protein>
<keyword evidence="5" id="KW-0663">Pyridoxal phosphate</keyword>
<dbReference type="InterPro" id="IPR020841">
    <property type="entry name" value="PKS_Beta-ketoAc_synthase_dom"/>
</dbReference>
<dbReference type="Pfam" id="PF00501">
    <property type="entry name" value="AMP-binding"/>
    <property type="match status" value="1"/>
</dbReference>
<dbReference type="Gene3D" id="3.40.640.10">
    <property type="entry name" value="Type I PLP-dependent aspartate aminotransferase-like (Major domain)"/>
    <property type="match status" value="1"/>
</dbReference>